<name>A0ABN9X1W0_9DINO</name>
<feature type="region of interest" description="Disordered" evidence="1">
    <location>
        <begin position="35"/>
        <end position="112"/>
    </location>
</feature>
<comment type="caution">
    <text evidence="2">The sequence shown here is derived from an EMBL/GenBank/DDBJ whole genome shotgun (WGS) entry which is preliminary data.</text>
</comment>
<reference evidence="2" key="1">
    <citation type="submission" date="2023-10" db="EMBL/GenBank/DDBJ databases">
        <authorList>
            <person name="Chen Y."/>
            <person name="Shah S."/>
            <person name="Dougan E. K."/>
            <person name="Thang M."/>
            <person name="Chan C."/>
        </authorList>
    </citation>
    <scope>NUCLEOTIDE SEQUENCE [LARGE SCALE GENOMIC DNA]</scope>
</reference>
<proteinExistence type="predicted"/>
<sequence>PPHFRSRGHIQCRHRLGQRALRTRRALGGSLLEPFAAPVGGDCAAGATRRGGQLRPGRRSPAGSRPRAPREARRTSSHGATAVPDVHTVEHLIEEPPPDEPGRRCSANSPESRPSFLIWASEMGSFDPIYWDPI</sequence>
<dbReference type="Proteomes" id="UP001189429">
    <property type="component" value="Unassembled WGS sequence"/>
</dbReference>
<dbReference type="EMBL" id="CAUYUJ010019726">
    <property type="protein sequence ID" value="CAK0893247.1"/>
    <property type="molecule type" value="Genomic_DNA"/>
</dbReference>
<evidence type="ECO:0000313" key="3">
    <source>
        <dbReference type="Proteomes" id="UP001189429"/>
    </source>
</evidence>
<feature type="non-terminal residue" evidence="2">
    <location>
        <position position="1"/>
    </location>
</feature>
<evidence type="ECO:0000313" key="2">
    <source>
        <dbReference type="EMBL" id="CAK0893247.1"/>
    </source>
</evidence>
<protein>
    <submittedName>
        <fullName evidence="2">Uncharacterized protein</fullName>
    </submittedName>
</protein>
<evidence type="ECO:0000256" key="1">
    <source>
        <dbReference type="SAM" id="MobiDB-lite"/>
    </source>
</evidence>
<accession>A0ABN9X1W0</accession>
<gene>
    <name evidence="2" type="ORF">PCOR1329_LOCUS72639</name>
</gene>
<organism evidence="2 3">
    <name type="scientific">Prorocentrum cordatum</name>
    <dbReference type="NCBI Taxonomy" id="2364126"/>
    <lineage>
        <taxon>Eukaryota</taxon>
        <taxon>Sar</taxon>
        <taxon>Alveolata</taxon>
        <taxon>Dinophyceae</taxon>
        <taxon>Prorocentrales</taxon>
        <taxon>Prorocentraceae</taxon>
        <taxon>Prorocentrum</taxon>
    </lineage>
</organism>
<keyword evidence="3" id="KW-1185">Reference proteome</keyword>